<dbReference type="Gene3D" id="3.40.630.30">
    <property type="match status" value="1"/>
</dbReference>
<evidence type="ECO:0000313" key="2">
    <source>
        <dbReference type="Proteomes" id="UP000657385"/>
    </source>
</evidence>
<dbReference type="Proteomes" id="UP000657385">
    <property type="component" value="Unassembled WGS sequence"/>
</dbReference>
<dbReference type="RefSeq" id="WP_196194255.1">
    <property type="nucleotide sequence ID" value="NZ_JADPRT010000005.1"/>
</dbReference>
<protein>
    <submittedName>
        <fullName evidence="1">GNAT family N-acetyltransferase</fullName>
    </submittedName>
</protein>
<dbReference type="EMBL" id="JADPRT010000005">
    <property type="protein sequence ID" value="MBF9069081.1"/>
    <property type="molecule type" value="Genomic_DNA"/>
</dbReference>
<dbReference type="AlphaFoldDB" id="A0A931FEV4"/>
<proteinExistence type="predicted"/>
<comment type="caution">
    <text evidence="1">The sequence shown here is derived from an EMBL/GenBank/DDBJ whole genome shotgun (WGS) entry which is preliminary data.</text>
</comment>
<organism evidence="1 2">
    <name type="scientific">Streptacidiphilus fuscans</name>
    <dbReference type="NCBI Taxonomy" id="2789292"/>
    <lineage>
        <taxon>Bacteria</taxon>
        <taxon>Bacillati</taxon>
        <taxon>Actinomycetota</taxon>
        <taxon>Actinomycetes</taxon>
        <taxon>Kitasatosporales</taxon>
        <taxon>Streptomycetaceae</taxon>
        <taxon>Streptacidiphilus</taxon>
    </lineage>
</organism>
<gene>
    <name evidence="1" type="ORF">I2501_13740</name>
</gene>
<dbReference type="InterPro" id="IPR016181">
    <property type="entry name" value="Acyl_CoA_acyltransferase"/>
</dbReference>
<dbReference type="SUPFAM" id="SSF55729">
    <property type="entry name" value="Acyl-CoA N-acyltransferases (Nat)"/>
    <property type="match status" value="1"/>
</dbReference>
<reference evidence="1" key="1">
    <citation type="submission" date="2020-11" db="EMBL/GenBank/DDBJ databases">
        <title>Isolation and identification of active actinomycetes.</title>
        <authorList>
            <person name="Yu B."/>
        </authorList>
    </citation>
    <scope>NUCLEOTIDE SEQUENCE</scope>
    <source>
        <strain evidence="1">NEAU-YB345</strain>
    </source>
</reference>
<keyword evidence="2" id="KW-1185">Reference proteome</keyword>
<evidence type="ECO:0000313" key="1">
    <source>
        <dbReference type="EMBL" id="MBF9069081.1"/>
    </source>
</evidence>
<accession>A0A931FEV4</accession>
<name>A0A931FEV4_9ACTN</name>
<sequence length="185" mass="20379">MSTAAASRISIERYADLAGIRQVMLDVYADVRHDLIHLPHYSVDSFAERLDRHAAEDGWEVVIGYDGVEPVGYAYGNTVLAGNRWWTRMDEPLPEGFDQVPAVALKELGVRPAWRKTGASLRLHDALLAGRTEPRVTLLVNPKAGDGKVQALYANWGYAPFNHQTPSPGSPALVAMVRAIRSEAF</sequence>